<sequence>MDFGALPPEVNSGRMYAGPGSAHLVAAASAWNGLAVELGSVATGYDMVITALSSDEWLGPASALMADAVAPFVAWLNAAAVKAEEAATQARAAAAAFEAAFAAVVPPPLIAANRAQLARLIAANVFGQNTSAIAATEAQYGEMWAQDAAAMYGYAGSSASASAVSPFTAPPQITSPAASALQAGAVSEAVPTSAGTAQSTLSQLISGVPTVLQGLTSPISSALVHFASSDSPWSWLWQLLFGTSTFPTSISALLTDLQPYASFLYNTEGLPYFSIGMGNNFVQSAKTLGLLPAAAAPAAAAAAGDAAKGLSGLGGLLGGGQVTAGLGDAASLGRLSVPPSWAAATGPGLSPGTAPVPISTVNGVPEAGGSGNLLGGMPLAGVGSGMGGSGPRYGLRPTVMARPPFAG</sequence>
<dbReference type="Gene3D" id="1.20.1260.20">
    <property type="entry name" value="PPE superfamily"/>
    <property type="match status" value="1"/>
</dbReference>
<dbReference type="InterPro" id="IPR000030">
    <property type="entry name" value="PPE_dom"/>
</dbReference>
<dbReference type="AlphaFoldDB" id="A0A7Z7NA47"/>
<reference evidence="4 5" key="1">
    <citation type="submission" date="2017-10" db="EMBL/GenBank/DDBJ databases">
        <authorList>
            <consortium name="Urmite Genomes"/>
        </authorList>
    </citation>
    <scope>NUCLEOTIDE SEQUENCE [LARGE SCALE GENOMIC DNA]</scope>
    <source>
        <strain evidence="4 5">FB-527</strain>
    </source>
</reference>
<dbReference type="Pfam" id="PF12484">
    <property type="entry name" value="PPE-SVP"/>
    <property type="match status" value="1"/>
</dbReference>
<dbReference type="InterPro" id="IPR022171">
    <property type="entry name" value="PPE_C"/>
</dbReference>
<comment type="similarity">
    <text evidence="1">Belongs to the mycobacterial PPE family.</text>
</comment>
<dbReference type="FunFam" id="1.20.1260.20:FF:000001">
    <property type="entry name" value="PPE family protein PPE41"/>
    <property type="match status" value="1"/>
</dbReference>
<dbReference type="PANTHER" id="PTHR46766:SF1">
    <property type="entry name" value="GLUTAMINE-RICH PROTEIN 2"/>
    <property type="match status" value="1"/>
</dbReference>
<accession>A0A7Z7NA47</accession>
<evidence type="ECO:0000313" key="5">
    <source>
        <dbReference type="Proteomes" id="UP000554965"/>
    </source>
</evidence>
<dbReference type="EMBL" id="OCTY01000002">
    <property type="protein sequence ID" value="SOJ55357.1"/>
    <property type="molecule type" value="Genomic_DNA"/>
</dbReference>
<dbReference type="Proteomes" id="UP000554965">
    <property type="component" value="Unassembled WGS sequence"/>
</dbReference>
<evidence type="ECO:0000313" key="4">
    <source>
        <dbReference type="EMBL" id="SOJ55357.1"/>
    </source>
</evidence>
<comment type="caution">
    <text evidence="4">The sequence shown here is derived from an EMBL/GenBank/DDBJ whole genome shotgun (WGS) entry which is preliminary data.</text>
</comment>
<name>A0A7Z7NA47_9MYCO</name>
<evidence type="ECO:0000256" key="1">
    <source>
        <dbReference type="ARBA" id="ARBA00010652"/>
    </source>
</evidence>
<proteinExistence type="inferred from homology"/>
<dbReference type="InterPro" id="IPR038332">
    <property type="entry name" value="PPE_sf"/>
</dbReference>
<dbReference type="Pfam" id="PF00823">
    <property type="entry name" value="PPE"/>
    <property type="match status" value="1"/>
</dbReference>
<gene>
    <name evidence="4" type="ORF">MSIMFB_02844</name>
</gene>
<organism evidence="4 5">
    <name type="scientific">Mycobacterium simulans</name>
    <dbReference type="NCBI Taxonomy" id="627089"/>
    <lineage>
        <taxon>Bacteria</taxon>
        <taxon>Bacillati</taxon>
        <taxon>Actinomycetota</taxon>
        <taxon>Actinomycetes</taxon>
        <taxon>Mycobacteriales</taxon>
        <taxon>Mycobacteriaceae</taxon>
        <taxon>Mycobacterium</taxon>
    </lineage>
</organism>
<keyword evidence="5" id="KW-1185">Reference proteome</keyword>
<feature type="domain" description="PPE family C-terminal" evidence="3">
    <location>
        <begin position="323"/>
        <end position="403"/>
    </location>
</feature>
<protein>
    <submittedName>
        <fullName evidence="4">PPE family protein PPE26</fullName>
    </submittedName>
</protein>
<dbReference type="GO" id="GO:0052572">
    <property type="term" value="P:response to host immune response"/>
    <property type="evidence" value="ECO:0007669"/>
    <property type="project" value="TreeGrafter"/>
</dbReference>
<dbReference type="PANTHER" id="PTHR46766">
    <property type="entry name" value="GLUTAMINE-RICH PROTEIN 2"/>
    <property type="match status" value="1"/>
</dbReference>
<feature type="domain" description="PPE" evidence="2">
    <location>
        <begin position="2"/>
        <end position="164"/>
    </location>
</feature>
<dbReference type="RefSeq" id="WP_186243224.1">
    <property type="nucleotide sequence ID" value="NZ_OCTY01000002.1"/>
</dbReference>
<evidence type="ECO:0000259" key="2">
    <source>
        <dbReference type="Pfam" id="PF00823"/>
    </source>
</evidence>
<dbReference type="SUPFAM" id="SSF140459">
    <property type="entry name" value="PE/PPE dimer-like"/>
    <property type="match status" value="1"/>
</dbReference>
<evidence type="ECO:0000259" key="3">
    <source>
        <dbReference type="Pfam" id="PF12484"/>
    </source>
</evidence>